<dbReference type="EMBL" id="QFQI01000008">
    <property type="protein sequence ID" value="PZQ59574.1"/>
    <property type="molecule type" value="Genomic_DNA"/>
</dbReference>
<protein>
    <recommendedName>
        <fullName evidence="1">DUF6894 domain-containing protein</fullName>
    </recommendedName>
</protein>
<name>A0A2W5P2X0_9SPHN</name>
<evidence type="ECO:0000313" key="2">
    <source>
        <dbReference type="EMBL" id="PZQ59574.1"/>
    </source>
</evidence>
<proteinExistence type="predicted"/>
<feature type="domain" description="DUF6894" evidence="1">
    <location>
        <begin position="6"/>
        <end position="67"/>
    </location>
</feature>
<dbReference type="InterPro" id="IPR054189">
    <property type="entry name" value="DUF6894"/>
</dbReference>
<accession>A0A2W5P2X0</accession>
<evidence type="ECO:0000259" key="1">
    <source>
        <dbReference type="Pfam" id="PF21834"/>
    </source>
</evidence>
<reference evidence="2 3" key="1">
    <citation type="submission" date="2017-08" db="EMBL/GenBank/DDBJ databases">
        <title>Infants hospitalized years apart are colonized by the same room-sourced microbial strains.</title>
        <authorList>
            <person name="Brooks B."/>
            <person name="Olm M.R."/>
            <person name="Firek B.A."/>
            <person name="Baker R."/>
            <person name="Thomas B.C."/>
            <person name="Morowitz M.J."/>
            <person name="Banfield J.F."/>
        </authorList>
    </citation>
    <scope>NUCLEOTIDE SEQUENCE [LARGE SCALE GENOMIC DNA]</scope>
    <source>
        <strain evidence="2">S2_005_001_R1_22</strain>
    </source>
</reference>
<gene>
    <name evidence="2" type="ORF">DI544_10555</name>
</gene>
<evidence type="ECO:0000313" key="3">
    <source>
        <dbReference type="Proteomes" id="UP000249229"/>
    </source>
</evidence>
<organism evidence="2 3">
    <name type="scientific">Sphingomonas taxi</name>
    <dbReference type="NCBI Taxonomy" id="1549858"/>
    <lineage>
        <taxon>Bacteria</taxon>
        <taxon>Pseudomonadati</taxon>
        <taxon>Pseudomonadota</taxon>
        <taxon>Alphaproteobacteria</taxon>
        <taxon>Sphingomonadales</taxon>
        <taxon>Sphingomonadaceae</taxon>
        <taxon>Sphingomonas</taxon>
    </lineage>
</organism>
<sequence length="79" mass="8467">MAQFLIRFAGRERDSLSVACADVGEARSMAVQQLGGYLLDNPGFAEAGHWRVEVEDDVGRIVATVIVATVSPRHLATPA</sequence>
<dbReference type="Pfam" id="PF21834">
    <property type="entry name" value="DUF6894"/>
    <property type="match status" value="1"/>
</dbReference>
<dbReference type="AlphaFoldDB" id="A0A2W5P2X0"/>
<dbReference type="Proteomes" id="UP000249229">
    <property type="component" value="Unassembled WGS sequence"/>
</dbReference>
<comment type="caution">
    <text evidence="2">The sequence shown here is derived from an EMBL/GenBank/DDBJ whole genome shotgun (WGS) entry which is preliminary data.</text>
</comment>